<dbReference type="Proteomes" id="UP000066529">
    <property type="component" value="Chromosome"/>
</dbReference>
<dbReference type="EC" id="2.4.2.22" evidence="1"/>
<dbReference type="PATRIC" id="fig|523844.20.peg.976"/>
<dbReference type="EMBL" id="CP009501">
    <property type="protein sequence ID" value="AKB12522.1"/>
    <property type="molecule type" value="Genomic_DNA"/>
</dbReference>
<dbReference type="GO" id="GO:0000310">
    <property type="term" value="F:xanthine phosphoribosyltransferase activity"/>
    <property type="evidence" value="ECO:0007669"/>
    <property type="project" value="UniProtKB-EC"/>
</dbReference>
<evidence type="ECO:0000313" key="2">
    <source>
        <dbReference type="Proteomes" id="UP000066529"/>
    </source>
</evidence>
<dbReference type="AlphaFoldDB" id="A0A0E3KYE4"/>
<organism evidence="1 2">
    <name type="scientific">Methanosarcina thermophila (strain ATCC 43570 / DSM 1825 / OCM 12 / VKM B-1830 / TM-1)</name>
    <dbReference type="NCBI Taxonomy" id="523844"/>
    <lineage>
        <taxon>Archaea</taxon>
        <taxon>Methanobacteriati</taxon>
        <taxon>Methanobacteriota</taxon>
        <taxon>Stenosarchaea group</taxon>
        <taxon>Methanomicrobia</taxon>
        <taxon>Methanosarcinales</taxon>
        <taxon>Methanosarcinaceae</taxon>
        <taxon>Methanosarcina</taxon>
    </lineage>
</organism>
<name>A0A0E3KYE4_METTT</name>
<reference evidence="1 2" key="1">
    <citation type="submission" date="2014-07" db="EMBL/GenBank/DDBJ databases">
        <title>Methanogenic archaea and the global carbon cycle.</title>
        <authorList>
            <person name="Henriksen J.R."/>
            <person name="Luke J."/>
            <person name="Reinhart S."/>
            <person name="Benedict M.N."/>
            <person name="Youngblut N.D."/>
            <person name="Metcalf M.E."/>
            <person name="Whitaker R.J."/>
            <person name="Metcalf W.W."/>
        </authorList>
    </citation>
    <scope>NUCLEOTIDE SEQUENCE [LARGE SCALE GENOMIC DNA]</scope>
    <source>
        <strain evidence="2">ATCC 43570 / DSM 1825 / OCM 12 / VKM B-1830 / TM-1</strain>
    </source>
</reference>
<protein>
    <submittedName>
        <fullName evidence="1">Xanthine-guanine phosphoribosyltransferase</fullName>
        <ecNumber evidence="1">2.4.2.22</ecNumber>
    </submittedName>
</protein>
<keyword evidence="1" id="KW-0808">Transferase</keyword>
<gene>
    <name evidence="1" type="ORF">MSTHT_0764</name>
</gene>
<dbReference type="HOGENOM" id="CLU_3003205_0_0_2"/>
<sequence>MTAVLQHKTCSAFTPDFYAQKIIKWRWIIYPWARYEDLAGFAEKSSRTEPLTLSNH</sequence>
<dbReference type="KEGG" id="mthr:MSTHT_0764"/>
<accession>A0A0E3KYE4</accession>
<evidence type="ECO:0000313" key="1">
    <source>
        <dbReference type="EMBL" id="AKB12522.1"/>
    </source>
</evidence>
<keyword evidence="1" id="KW-0328">Glycosyltransferase</keyword>
<dbReference type="Gene3D" id="3.40.50.2020">
    <property type="match status" value="1"/>
</dbReference>
<proteinExistence type="predicted"/>
<dbReference type="SUPFAM" id="SSF53271">
    <property type="entry name" value="PRTase-like"/>
    <property type="match status" value="1"/>
</dbReference>
<dbReference type="InterPro" id="IPR029057">
    <property type="entry name" value="PRTase-like"/>
</dbReference>